<evidence type="ECO:0000256" key="2">
    <source>
        <dbReference type="SAM" id="MobiDB-lite"/>
    </source>
</evidence>
<feature type="region of interest" description="Disordered" evidence="2">
    <location>
        <begin position="69"/>
        <end position="102"/>
    </location>
</feature>
<evidence type="ECO:0000313" key="4">
    <source>
        <dbReference type="Proteomes" id="UP001187192"/>
    </source>
</evidence>
<comment type="caution">
    <text evidence="3">The sequence shown here is derived from an EMBL/GenBank/DDBJ whole genome shotgun (WGS) entry which is preliminary data.</text>
</comment>
<keyword evidence="4" id="KW-1185">Reference proteome</keyword>
<dbReference type="Proteomes" id="UP001187192">
    <property type="component" value="Unassembled WGS sequence"/>
</dbReference>
<keyword evidence="1" id="KW-0175">Coiled coil</keyword>
<protein>
    <submittedName>
        <fullName evidence="3">Uncharacterized protein</fullName>
    </submittedName>
</protein>
<dbReference type="AlphaFoldDB" id="A0AA87YWV8"/>
<organism evidence="3 4">
    <name type="scientific">Ficus carica</name>
    <name type="common">Common fig</name>
    <dbReference type="NCBI Taxonomy" id="3494"/>
    <lineage>
        <taxon>Eukaryota</taxon>
        <taxon>Viridiplantae</taxon>
        <taxon>Streptophyta</taxon>
        <taxon>Embryophyta</taxon>
        <taxon>Tracheophyta</taxon>
        <taxon>Spermatophyta</taxon>
        <taxon>Magnoliopsida</taxon>
        <taxon>eudicotyledons</taxon>
        <taxon>Gunneridae</taxon>
        <taxon>Pentapetalae</taxon>
        <taxon>rosids</taxon>
        <taxon>fabids</taxon>
        <taxon>Rosales</taxon>
        <taxon>Moraceae</taxon>
        <taxon>Ficeae</taxon>
        <taxon>Ficus</taxon>
    </lineage>
</organism>
<dbReference type="EMBL" id="BTGU01007699">
    <property type="protein sequence ID" value="GMN20465.1"/>
    <property type="molecule type" value="Genomic_DNA"/>
</dbReference>
<sequence length="120" mass="14043">MEALVKRFDKGQDRIRSLEAENAALAAQIMDAFEKATFKARYDILKDYKEGLLNEALIDEEIEMYEEDYPDEARRSSAVLHRRQQRQNPQMSSPQSKSILPKIPRCKNRHFVVILFISEL</sequence>
<feature type="compositionally biased region" description="Polar residues" evidence="2">
    <location>
        <begin position="86"/>
        <end position="98"/>
    </location>
</feature>
<gene>
    <name evidence="3" type="ORF">TIFTF001_050036</name>
</gene>
<proteinExistence type="predicted"/>
<accession>A0AA87YWV8</accession>
<reference evidence="3" key="1">
    <citation type="submission" date="2023-07" db="EMBL/GenBank/DDBJ databases">
        <title>draft genome sequence of fig (Ficus carica).</title>
        <authorList>
            <person name="Takahashi T."/>
            <person name="Nishimura K."/>
        </authorList>
    </citation>
    <scope>NUCLEOTIDE SEQUENCE</scope>
</reference>
<evidence type="ECO:0000256" key="1">
    <source>
        <dbReference type="SAM" id="Coils"/>
    </source>
</evidence>
<evidence type="ECO:0000313" key="3">
    <source>
        <dbReference type="EMBL" id="GMN20465.1"/>
    </source>
</evidence>
<feature type="coiled-coil region" evidence="1">
    <location>
        <begin position="1"/>
        <end position="35"/>
    </location>
</feature>
<name>A0AA87YWV8_FICCA</name>